<gene>
    <name evidence="2" type="ORF">CVT25_009236</name>
</gene>
<accession>A0A409XTF2</accession>
<dbReference type="EMBL" id="NHYD01000467">
    <property type="protein sequence ID" value="PPQ94085.1"/>
    <property type="molecule type" value="Genomic_DNA"/>
</dbReference>
<organism evidence="2 3">
    <name type="scientific">Psilocybe cyanescens</name>
    <dbReference type="NCBI Taxonomy" id="93625"/>
    <lineage>
        <taxon>Eukaryota</taxon>
        <taxon>Fungi</taxon>
        <taxon>Dikarya</taxon>
        <taxon>Basidiomycota</taxon>
        <taxon>Agaricomycotina</taxon>
        <taxon>Agaricomycetes</taxon>
        <taxon>Agaricomycetidae</taxon>
        <taxon>Agaricales</taxon>
        <taxon>Agaricineae</taxon>
        <taxon>Strophariaceae</taxon>
        <taxon>Psilocybe</taxon>
    </lineage>
</organism>
<feature type="region of interest" description="Disordered" evidence="1">
    <location>
        <begin position="1"/>
        <end position="22"/>
    </location>
</feature>
<sequence length="121" mass="13558">MWTREWSRTPKTGEFAPANHIPPSLRFPTPNLKHILNSKNPANFLAEQSNVAQTMAIQADFVADLDSREKLGAHVVEQKSRHVNISSVIALDTPKHTQISCNSLNTSKYLRSLAPNWASRL</sequence>
<keyword evidence="3" id="KW-1185">Reference proteome</keyword>
<protein>
    <submittedName>
        <fullName evidence="2">Uncharacterized protein</fullName>
    </submittedName>
</protein>
<evidence type="ECO:0000313" key="2">
    <source>
        <dbReference type="EMBL" id="PPQ94085.1"/>
    </source>
</evidence>
<dbReference type="InParanoid" id="A0A409XTF2"/>
<reference evidence="2 3" key="1">
    <citation type="journal article" date="2018" name="Evol. Lett.">
        <title>Horizontal gene cluster transfer increased hallucinogenic mushroom diversity.</title>
        <authorList>
            <person name="Reynolds H.T."/>
            <person name="Vijayakumar V."/>
            <person name="Gluck-Thaler E."/>
            <person name="Korotkin H.B."/>
            <person name="Matheny P.B."/>
            <person name="Slot J.C."/>
        </authorList>
    </citation>
    <scope>NUCLEOTIDE SEQUENCE [LARGE SCALE GENOMIC DNA]</scope>
    <source>
        <strain evidence="2 3">2631</strain>
    </source>
</reference>
<dbReference type="Proteomes" id="UP000283269">
    <property type="component" value="Unassembled WGS sequence"/>
</dbReference>
<proteinExistence type="predicted"/>
<evidence type="ECO:0000313" key="3">
    <source>
        <dbReference type="Proteomes" id="UP000283269"/>
    </source>
</evidence>
<dbReference type="OrthoDB" id="3230070at2759"/>
<evidence type="ECO:0000256" key="1">
    <source>
        <dbReference type="SAM" id="MobiDB-lite"/>
    </source>
</evidence>
<comment type="caution">
    <text evidence="2">The sequence shown here is derived from an EMBL/GenBank/DDBJ whole genome shotgun (WGS) entry which is preliminary data.</text>
</comment>
<name>A0A409XTF2_PSICY</name>
<dbReference type="AlphaFoldDB" id="A0A409XTF2"/>